<dbReference type="AlphaFoldDB" id="A0AAW1QDJ8"/>
<accession>A0AAW1QDJ8</accession>
<proteinExistence type="predicted"/>
<dbReference type="PANTHER" id="PTHR16469">
    <property type="entry name" value="UBIQUITIN-ASSOCIATED AND SH3 DOMAIN-CONTAINING BA-RELATED"/>
    <property type="match status" value="1"/>
</dbReference>
<reference evidence="1 2" key="1">
    <citation type="journal article" date="2024" name="Nat. Commun.">
        <title>Phylogenomics reveals the evolutionary origins of lichenization in chlorophyte algae.</title>
        <authorList>
            <person name="Puginier C."/>
            <person name="Libourel C."/>
            <person name="Otte J."/>
            <person name="Skaloud P."/>
            <person name="Haon M."/>
            <person name="Grisel S."/>
            <person name="Petersen M."/>
            <person name="Berrin J.G."/>
            <person name="Delaux P.M."/>
            <person name="Dal Grande F."/>
            <person name="Keller J."/>
        </authorList>
    </citation>
    <scope>NUCLEOTIDE SEQUENCE [LARGE SCALE GENOMIC DNA]</scope>
    <source>
        <strain evidence="1 2">SAG 2145</strain>
    </source>
</reference>
<evidence type="ECO:0000313" key="1">
    <source>
        <dbReference type="EMBL" id="KAK9819461.1"/>
    </source>
</evidence>
<dbReference type="Proteomes" id="UP001438707">
    <property type="component" value="Unassembled WGS sequence"/>
</dbReference>
<dbReference type="InterPro" id="IPR051710">
    <property type="entry name" value="Phosphatase_SH3-domain"/>
</dbReference>
<protein>
    <recommendedName>
        <fullName evidence="3">Phosphoglycerate mutase</fullName>
    </recommendedName>
</protein>
<evidence type="ECO:0000313" key="2">
    <source>
        <dbReference type="Proteomes" id="UP001438707"/>
    </source>
</evidence>
<keyword evidence="2" id="KW-1185">Reference proteome</keyword>
<dbReference type="SMART" id="SM00855">
    <property type="entry name" value="PGAM"/>
    <property type="match status" value="1"/>
</dbReference>
<comment type="caution">
    <text evidence="1">The sequence shown here is derived from an EMBL/GenBank/DDBJ whole genome shotgun (WGS) entry which is preliminary data.</text>
</comment>
<dbReference type="Pfam" id="PF00300">
    <property type="entry name" value="His_Phos_1"/>
    <property type="match status" value="1"/>
</dbReference>
<organism evidence="1 2">
    <name type="scientific">Apatococcus lobatus</name>
    <dbReference type="NCBI Taxonomy" id="904363"/>
    <lineage>
        <taxon>Eukaryota</taxon>
        <taxon>Viridiplantae</taxon>
        <taxon>Chlorophyta</taxon>
        <taxon>core chlorophytes</taxon>
        <taxon>Trebouxiophyceae</taxon>
        <taxon>Chlorellales</taxon>
        <taxon>Chlorellaceae</taxon>
        <taxon>Apatococcus</taxon>
    </lineage>
</organism>
<dbReference type="PANTHER" id="PTHR16469:SF27">
    <property type="entry name" value="UBIQUITIN-ASSOCIATED AND SH3 DOMAIN-CONTAINING BA-RELATED"/>
    <property type="match status" value="1"/>
</dbReference>
<evidence type="ECO:0008006" key="3">
    <source>
        <dbReference type="Google" id="ProtNLM"/>
    </source>
</evidence>
<dbReference type="EMBL" id="JALJOS010000047">
    <property type="protein sequence ID" value="KAK9819461.1"/>
    <property type="molecule type" value="Genomic_DNA"/>
</dbReference>
<dbReference type="SUPFAM" id="SSF53254">
    <property type="entry name" value="Phosphoglycerate mutase-like"/>
    <property type="match status" value="1"/>
</dbReference>
<dbReference type="InterPro" id="IPR013078">
    <property type="entry name" value="His_Pase_superF_clade-1"/>
</dbReference>
<dbReference type="InterPro" id="IPR029033">
    <property type="entry name" value="His_PPase_superfam"/>
</dbReference>
<dbReference type="Gene3D" id="3.40.50.1240">
    <property type="entry name" value="Phosphoglycerate mutase-like"/>
    <property type="match status" value="1"/>
</dbReference>
<sequence length="214" mass="23861">MPISRVLLARHGERVDLVDNQWTLTAERPHDAPLTAVGLQQAYKLGERLKHEGVSRIYASPFLRTVQTAAQVASVLQMPVCIENGLCEPLLNRLFPETFAGFTHPETLARDMPCIDPSYQVLRRPQHPESYKEAQQRCSEVVHALARQHPGESILLVTHGLCLEYMATSLVTREGMSFSMPYCCLTECIQDGGSSSSSSTSQWHYGCKLDASFL</sequence>
<dbReference type="CDD" id="cd07067">
    <property type="entry name" value="HP_PGM_like"/>
    <property type="match status" value="1"/>
</dbReference>
<name>A0AAW1QDJ8_9CHLO</name>
<gene>
    <name evidence="1" type="ORF">WJX74_008404</name>
</gene>